<feature type="transmembrane region" description="Helical" evidence="1">
    <location>
        <begin position="51"/>
        <end position="72"/>
    </location>
</feature>
<keyword evidence="1" id="KW-0812">Transmembrane</keyword>
<dbReference type="Proteomes" id="UP000326961">
    <property type="component" value="Chromosome"/>
</dbReference>
<feature type="transmembrane region" description="Helical" evidence="1">
    <location>
        <begin position="12"/>
        <end position="39"/>
    </location>
</feature>
<keyword evidence="1" id="KW-0472">Membrane</keyword>
<evidence type="ECO:0000313" key="3">
    <source>
        <dbReference type="Proteomes" id="UP000326961"/>
    </source>
</evidence>
<name>A0A5P3XCP1_PARBF</name>
<dbReference type="RefSeq" id="WP_150842227.1">
    <property type="nucleotide sequence ID" value="NZ_CP032452.1"/>
</dbReference>
<protein>
    <submittedName>
        <fullName evidence="2">DUF2975 domain-containing protein</fullName>
    </submittedName>
</protein>
<reference evidence="2 3" key="1">
    <citation type="submission" date="2018-09" db="EMBL/GenBank/DDBJ databases">
        <title>A clostridial neurotoxin that targets Anopheles mosquitoes.</title>
        <authorList>
            <person name="Contreras E."/>
            <person name="Masuyer G."/>
            <person name="Qureshi N."/>
            <person name="Chawla S."/>
            <person name="Lim H.L."/>
            <person name="Chen J."/>
            <person name="Stenmark P."/>
            <person name="Gill S."/>
        </authorList>
    </citation>
    <scope>NUCLEOTIDE SEQUENCE [LARGE SCALE GENOMIC DNA]</scope>
    <source>
        <strain evidence="2 3">Cbm</strain>
    </source>
</reference>
<feature type="transmembrane region" description="Helical" evidence="1">
    <location>
        <begin position="123"/>
        <end position="143"/>
    </location>
</feature>
<organism evidence="2 3">
    <name type="scientific">Paraclostridium bifermentans</name>
    <name type="common">Clostridium bifermentans</name>
    <dbReference type="NCBI Taxonomy" id="1490"/>
    <lineage>
        <taxon>Bacteria</taxon>
        <taxon>Bacillati</taxon>
        <taxon>Bacillota</taxon>
        <taxon>Clostridia</taxon>
        <taxon>Peptostreptococcales</taxon>
        <taxon>Peptostreptococcaceae</taxon>
        <taxon>Paraclostridium</taxon>
    </lineage>
</organism>
<dbReference type="AlphaFoldDB" id="A0A5P3XCP1"/>
<accession>A0A5P3XCP1</accession>
<feature type="transmembrane region" description="Helical" evidence="1">
    <location>
        <begin position="93"/>
        <end position="117"/>
    </location>
</feature>
<proteinExistence type="predicted"/>
<sequence>MLNNSRKTKNTLYYALTVSIFMWGIMLILSIFGGIPYILESFGNANKLVSAISIFLVGLSYFIMFIILLKIVDSSGTNIFIAENTKRFRKLGYLLFINLALNYICMLCNGVTGMRIIDLFPGIFITPQMAIYFILALLCFVIGDTINEATTIKNENDLTV</sequence>
<gene>
    <name evidence="2" type="ORF">D4A35_05615</name>
</gene>
<keyword evidence="1" id="KW-1133">Transmembrane helix</keyword>
<dbReference type="InterPro" id="IPR021354">
    <property type="entry name" value="DUF2975"/>
</dbReference>
<dbReference type="EMBL" id="CP032452">
    <property type="protein sequence ID" value="QEZ68442.1"/>
    <property type="molecule type" value="Genomic_DNA"/>
</dbReference>
<evidence type="ECO:0000256" key="1">
    <source>
        <dbReference type="SAM" id="Phobius"/>
    </source>
</evidence>
<evidence type="ECO:0000313" key="2">
    <source>
        <dbReference type="EMBL" id="QEZ68442.1"/>
    </source>
</evidence>
<dbReference type="Pfam" id="PF11188">
    <property type="entry name" value="DUF2975"/>
    <property type="match status" value="1"/>
</dbReference>